<comment type="caution">
    <text evidence="1">The sequence shown here is derived from an EMBL/GenBank/DDBJ whole genome shotgun (WGS) entry which is preliminary data.</text>
</comment>
<protein>
    <submittedName>
        <fullName evidence="1">Uncharacterized protein</fullName>
    </submittedName>
</protein>
<proteinExistence type="predicted"/>
<keyword evidence="2" id="KW-1185">Reference proteome</keyword>
<accession>A0A9Q3JKV4</accession>
<evidence type="ECO:0000313" key="1">
    <source>
        <dbReference type="EMBL" id="MBW0564312.1"/>
    </source>
</evidence>
<evidence type="ECO:0000313" key="2">
    <source>
        <dbReference type="Proteomes" id="UP000765509"/>
    </source>
</evidence>
<organism evidence="1 2">
    <name type="scientific">Austropuccinia psidii MF-1</name>
    <dbReference type="NCBI Taxonomy" id="1389203"/>
    <lineage>
        <taxon>Eukaryota</taxon>
        <taxon>Fungi</taxon>
        <taxon>Dikarya</taxon>
        <taxon>Basidiomycota</taxon>
        <taxon>Pucciniomycotina</taxon>
        <taxon>Pucciniomycetes</taxon>
        <taxon>Pucciniales</taxon>
        <taxon>Sphaerophragmiaceae</taxon>
        <taxon>Austropuccinia</taxon>
    </lineage>
</organism>
<sequence>MIICLNTPVGVYQSVAVAPSFGSTCPVRGHQFFLRDYDPSSRHFHNYIYRSRPMAIAGFLLPIRMHETSQIWANDSSGKK</sequence>
<gene>
    <name evidence="1" type="ORF">O181_104027</name>
</gene>
<reference evidence="1" key="1">
    <citation type="submission" date="2021-03" db="EMBL/GenBank/DDBJ databases">
        <title>Draft genome sequence of rust myrtle Austropuccinia psidii MF-1, a brazilian biotype.</title>
        <authorList>
            <person name="Quecine M.C."/>
            <person name="Pachon D.M.R."/>
            <person name="Bonatelli M.L."/>
            <person name="Correr F.H."/>
            <person name="Franceschini L.M."/>
            <person name="Leite T.F."/>
            <person name="Margarido G.R.A."/>
            <person name="Almeida C.A."/>
            <person name="Ferrarezi J.A."/>
            <person name="Labate C.A."/>
        </authorList>
    </citation>
    <scope>NUCLEOTIDE SEQUENCE</scope>
    <source>
        <strain evidence="1">MF-1</strain>
    </source>
</reference>
<dbReference type="Proteomes" id="UP000765509">
    <property type="component" value="Unassembled WGS sequence"/>
</dbReference>
<dbReference type="EMBL" id="AVOT02075651">
    <property type="protein sequence ID" value="MBW0564312.1"/>
    <property type="molecule type" value="Genomic_DNA"/>
</dbReference>
<name>A0A9Q3JKV4_9BASI</name>
<dbReference type="AlphaFoldDB" id="A0A9Q3JKV4"/>